<feature type="transmembrane region" description="Helical" evidence="8">
    <location>
        <begin position="212"/>
        <end position="237"/>
    </location>
</feature>
<dbReference type="EMBL" id="HE681724">
    <property type="protein sequence ID" value="CCG24432.1"/>
    <property type="molecule type" value="Genomic_DNA"/>
</dbReference>
<feature type="transmembrane region" description="Helical" evidence="8">
    <location>
        <begin position="102"/>
        <end position="129"/>
    </location>
</feature>
<evidence type="ECO:0000256" key="3">
    <source>
        <dbReference type="ARBA" id="ARBA00022448"/>
    </source>
</evidence>
<feature type="transmembrane region" description="Helical" evidence="8">
    <location>
        <begin position="135"/>
        <end position="154"/>
    </location>
</feature>
<dbReference type="AlphaFoldDB" id="H8X8F7"/>
<dbReference type="PANTHER" id="PTHR43057">
    <property type="entry name" value="ARSENITE EFFLUX TRANSPORTER"/>
    <property type="match status" value="1"/>
</dbReference>
<dbReference type="eggNOG" id="ENOG502QPKH">
    <property type="taxonomic scope" value="Eukaryota"/>
</dbReference>
<evidence type="ECO:0000256" key="5">
    <source>
        <dbReference type="ARBA" id="ARBA00022692"/>
    </source>
</evidence>
<dbReference type="KEGG" id="cot:CORT_0F02070"/>
<protein>
    <submittedName>
        <fullName evidence="9">Arr3 protein</fullName>
    </submittedName>
</protein>
<evidence type="ECO:0000256" key="2">
    <source>
        <dbReference type="ARBA" id="ARBA00010110"/>
    </source>
</evidence>
<dbReference type="InterPro" id="IPR038770">
    <property type="entry name" value="Na+/solute_symporter_sf"/>
</dbReference>
<dbReference type="NCBIfam" id="TIGR00832">
    <property type="entry name" value="acr3"/>
    <property type="match status" value="1"/>
</dbReference>
<keyword evidence="5 8" id="KW-0812">Transmembrane</keyword>
<comment type="similarity">
    <text evidence="2">Belongs to the arsenical resistance-3 (ACR3) (TC 2.A.59) family.</text>
</comment>
<organism evidence="9 10">
    <name type="scientific">Candida orthopsilosis (strain 90-125)</name>
    <name type="common">Yeast</name>
    <dbReference type="NCBI Taxonomy" id="1136231"/>
    <lineage>
        <taxon>Eukaryota</taxon>
        <taxon>Fungi</taxon>
        <taxon>Dikarya</taxon>
        <taxon>Ascomycota</taxon>
        <taxon>Saccharomycotina</taxon>
        <taxon>Pichiomycetes</taxon>
        <taxon>Debaryomycetaceae</taxon>
        <taxon>Candida/Lodderomyces clade</taxon>
        <taxon>Candida</taxon>
    </lineage>
</organism>
<dbReference type="GO" id="GO:0005886">
    <property type="term" value="C:plasma membrane"/>
    <property type="evidence" value="ECO:0007669"/>
    <property type="project" value="UniProtKB-SubCell"/>
</dbReference>
<dbReference type="Pfam" id="PF01758">
    <property type="entry name" value="SBF"/>
    <property type="match status" value="1"/>
</dbReference>
<comment type="subcellular location">
    <subcellularLocation>
        <location evidence="1">Cell membrane</location>
        <topology evidence="1">Multi-pass membrane protein</topology>
    </subcellularLocation>
</comment>
<dbReference type="Gene3D" id="1.20.1530.20">
    <property type="match status" value="1"/>
</dbReference>
<feature type="transmembrane region" description="Helical" evidence="8">
    <location>
        <begin position="249"/>
        <end position="268"/>
    </location>
</feature>
<evidence type="ECO:0000256" key="1">
    <source>
        <dbReference type="ARBA" id="ARBA00004651"/>
    </source>
</evidence>
<evidence type="ECO:0000313" key="9">
    <source>
        <dbReference type="EMBL" id="CCG24432.1"/>
    </source>
</evidence>
<proteinExistence type="inferred from homology"/>
<dbReference type="HOGENOM" id="CLU_022869_0_0_1"/>
<dbReference type="RefSeq" id="XP_003870561.1">
    <property type="nucleotide sequence ID" value="XM_003870512.1"/>
</dbReference>
<feature type="transmembrane region" description="Helical" evidence="8">
    <location>
        <begin position="20"/>
        <end position="42"/>
    </location>
</feature>
<accession>H8X8F7</accession>
<reference evidence="9 10" key="1">
    <citation type="journal article" date="2012" name="PLoS ONE">
        <title>Sequence and analysis of the genome of the pathogenic yeast Candida orthopsilosis.</title>
        <authorList>
            <person name="Riccombeni A."/>
            <person name="Vidanes G."/>
            <person name="Proux-Wera E."/>
            <person name="Wolfe K.H."/>
            <person name="Butler G."/>
        </authorList>
    </citation>
    <scope>NUCLEOTIDE SEQUENCE [LARGE SCALE GENOMIC DNA]</scope>
    <source>
        <strain evidence="9 10">Co 90-125</strain>
    </source>
</reference>
<sequence>MASTSLKRDLRLVFKEMSLFDKLLPLLIILSVVVGVIISVYAPQAQSIFNNTNNNKLTSVSIQLTIGLIIMMIPPLCKIEYEQLITTTKSNNKRGLYLFAQHWREIAVSLALNWIVGPFLMFGLAWATLFNEKEYRTGIIMIGMARCIAMVLIWNQLALGSNDLCAILVIINSVLQIVLYAPYQVLFCYIITDESIDFANNLNMSDLFVLVLKNIGVFLGIPLASGISIRTIALLTIGEGKFNTKVLPWINPWALIGLLYTIIIIFISKGDSFLHEIGESLKCLIPLCFYFLVMWLGTFFGFRYYSNYINYNRLVKEHEKSAIEMMTPNTRAVVMTEEEEEGDSSESTKLLIKCGCEEKLSCHQLEQHHQGKLQCNANYSSTVTQAFTSSSNNFELSLAIAIALYGEGSKQVIAAVYGPLLEVPILLLLTVVARYFRVKLVWGDA</sequence>
<feature type="transmembrane region" description="Helical" evidence="8">
    <location>
        <begin position="166"/>
        <end position="192"/>
    </location>
</feature>
<evidence type="ECO:0000256" key="4">
    <source>
        <dbReference type="ARBA" id="ARBA00022475"/>
    </source>
</evidence>
<gene>
    <name evidence="9" type="ORF">CORT_0F02070</name>
</gene>
<dbReference type="PANTHER" id="PTHR43057:SF1">
    <property type="entry name" value="ARSENICAL-RESISTANCE PROTEIN 3"/>
    <property type="match status" value="1"/>
</dbReference>
<dbReference type="GO" id="GO:0015297">
    <property type="term" value="F:antiporter activity"/>
    <property type="evidence" value="ECO:0007669"/>
    <property type="project" value="InterPro"/>
</dbReference>
<keyword evidence="7 8" id="KW-0472">Membrane</keyword>
<feature type="transmembrane region" description="Helical" evidence="8">
    <location>
        <begin position="62"/>
        <end position="81"/>
    </location>
</feature>
<keyword evidence="10" id="KW-1185">Reference proteome</keyword>
<name>H8X8F7_CANO9</name>
<dbReference type="GO" id="GO:0015105">
    <property type="term" value="F:arsenite transmembrane transporter activity"/>
    <property type="evidence" value="ECO:0007669"/>
    <property type="project" value="TreeGrafter"/>
</dbReference>
<evidence type="ECO:0000256" key="7">
    <source>
        <dbReference type="ARBA" id="ARBA00023136"/>
    </source>
</evidence>
<dbReference type="InterPro" id="IPR004706">
    <property type="entry name" value="Arsenical-R_Acr3"/>
</dbReference>
<dbReference type="InterPro" id="IPR002657">
    <property type="entry name" value="BilAc:Na_symport/Acr3"/>
</dbReference>
<dbReference type="OrthoDB" id="187348at2759"/>
<keyword evidence="6 8" id="KW-1133">Transmembrane helix</keyword>
<dbReference type="Proteomes" id="UP000005018">
    <property type="component" value="Chromosome 6"/>
</dbReference>
<feature type="transmembrane region" description="Helical" evidence="8">
    <location>
        <begin position="284"/>
        <end position="305"/>
    </location>
</feature>
<evidence type="ECO:0000313" key="10">
    <source>
        <dbReference type="Proteomes" id="UP000005018"/>
    </source>
</evidence>
<feature type="transmembrane region" description="Helical" evidence="8">
    <location>
        <begin position="412"/>
        <end position="436"/>
    </location>
</feature>
<keyword evidence="4" id="KW-1003">Cell membrane</keyword>
<evidence type="ECO:0000256" key="6">
    <source>
        <dbReference type="ARBA" id="ARBA00022989"/>
    </source>
</evidence>
<dbReference type="GeneID" id="14541804"/>
<keyword evidence="3" id="KW-0813">Transport</keyword>
<evidence type="ECO:0000256" key="8">
    <source>
        <dbReference type="SAM" id="Phobius"/>
    </source>
</evidence>
<dbReference type="GO" id="GO:0015104">
    <property type="term" value="F:antimonite transmembrane transporter activity"/>
    <property type="evidence" value="ECO:0007669"/>
    <property type="project" value="TreeGrafter"/>
</dbReference>